<dbReference type="Proteomes" id="UP000799438">
    <property type="component" value="Unassembled WGS sequence"/>
</dbReference>
<organism evidence="1 2">
    <name type="scientific">Aplosporella prunicola CBS 121167</name>
    <dbReference type="NCBI Taxonomy" id="1176127"/>
    <lineage>
        <taxon>Eukaryota</taxon>
        <taxon>Fungi</taxon>
        <taxon>Dikarya</taxon>
        <taxon>Ascomycota</taxon>
        <taxon>Pezizomycotina</taxon>
        <taxon>Dothideomycetes</taxon>
        <taxon>Dothideomycetes incertae sedis</taxon>
        <taxon>Botryosphaeriales</taxon>
        <taxon>Aplosporellaceae</taxon>
        <taxon>Aplosporella</taxon>
    </lineage>
</organism>
<protein>
    <submittedName>
        <fullName evidence="1">Uncharacterized protein</fullName>
    </submittedName>
</protein>
<dbReference type="SUPFAM" id="SSF54001">
    <property type="entry name" value="Cysteine proteinases"/>
    <property type="match status" value="1"/>
</dbReference>
<keyword evidence="2" id="KW-1185">Reference proteome</keyword>
<dbReference type="EMBL" id="ML995604">
    <property type="protein sequence ID" value="KAF2135303.1"/>
    <property type="molecule type" value="Genomic_DNA"/>
</dbReference>
<dbReference type="Gene3D" id="3.30.2140.10">
    <property type="entry name" value="Arylamine N-acetyltransferase"/>
    <property type="match status" value="1"/>
</dbReference>
<name>A0A6A6AVT7_9PEZI</name>
<proteinExistence type="predicted"/>
<dbReference type="GeneID" id="54299037"/>
<reference evidence="1" key="1">
    <citation type="journal article" date="2020" name="Stud. Mycol.">
        <title>101 Dothideomycetes genomes: a test case for predicting lifestyles and emergence of pathogens.</title>
        <authorList>
            <person name="Haridas S."/>
            <person name="Albert R."/>
            <person name="Binder M."/>
            <person name="Bloem J."/>
            <person name="Labutti K."/>
            <person name="Salamov A."/>
            <person name="Andreopoulos B."/>
            <person name="Baker S."/>
            <person name="Barry K."/>
            <person name="Bills G."/>
            <person name="Bluhm B."/>
            <person name="Cannon C."/>
            <person name="Castanera R."/>
            <person name="Culley D."/>
            <person name="Daum C."/>
            <person name="Ezra D."/>
            <person name="Gonzalez J."/>
            <person name="Henrissat B."/>
            <person name="Kuo A."/>
            <person name="Liang C."/>
            <person name="Lipzen A."/>
            <person name="Lutzoni F."/>
            <person name="Magnuson J."/>
            <person name="Mondo S."/>
            <person name="Nolan M."/>
            <person name="Ohm R."/>
            <person name="Pangilinan J."/>
            <person name="Park H.-J."/>
            <person name="Ramirez L."/>
            <person name="Alfaro M."/>
            <person name="Sun H."/>
            <person name="Tritt A."/>
            <person name="Yoshinaga Y."/>
            <person name="Zwiers L.-H."/>
            <person name="Turgeon B."/>
            <person name="Goodwin S."/>
            <person name="Spatafora J."/>
            <person name="Crous P."/>
            <person name="Grigoriev I."/>
        </authorList>
    </citation>
    <scope>NUCLEOTIDE SEQUENCE</scope>
    <source>
        <strain evidence="1">CBS 121167</strain>
    </source>
</reference>
<gene>
    <name evidence="1" type="ORF">K452DRAFT_293325</name>
</gene>
<dbReference type="RefSeq" id="XP_033391022.1">
    <property type="nucleotide sequence ID" value="XM_033541541.1"/>
</dbReference>
<sequence length="62" mass="7015">MSATLSSSQLDAYLEYIALPATYLTAVPYENLSLHYYKHARSSLDVQVLFRRAAEPRAPTRP</sequence>
<dbReference type="AlphaFoldDB" id="A0A6A6AVT7"/>
<accession>A0A6A6AVT7</accession>
<dbReference type="InterPro" id="IPR038765">
    <property type="entry name" value="Papain-like_cys_pep_sf"/>
</dbReference>
<evidence type="ECO:0000313" key="1">
    <source>
        <dbReference type="EMBL" id="KAF2135303.1"/>
    </source>
</evidence>
<evidence type="ECO:0000313" key="2">
    <source>
        <dbReference type="Proteomes" id="UP000799438"/>
    </source>
</evidence>